<comment type="subcellular location">
    <subcellularLocation>
        <location evidence="1">Membrane</location>
        <topology evidence="1">Multi-pass membrane protein</topology>
    </subcellularLocation>
</comment>
<evidence type="ECO:0000256" key="3">
    <source>
        <dbReference type="ARBA" id="ARBA00022989"/>
    </source>
</evidence>
<feature type="transmembrane region" description="Helical" evidence="6">
    <location>
        <begin position="92"/>
        <end position="119"/>
    </location>
</feature>
<name>C5KDB2_PERM5</name>
<reference evidence="8 9" key="1">
    <citation type="submission" date="2008-07" db="EMBL/GenBank/DDBJ databases">
        <authorList>
            <person name="El-Sayed N."/>
            <person name="Caler E."/>
            <person name="Inman J."/>
            <person name="Amedeo P."/>
            <person name="Hass B."/>
            <person name="Wortman J."/>
        </authorList>
    </citation>
    <scope>NUCLEOTIDE SEQUENCE [LARGE SCALE GENOMIC DNA]</scope>
    <source>
        <strain evidence="9">ATCC 50983 / TXsc</strain>
    </source>
</reference>
<evidence type="ECO:0000256" key="5">
    <source>
        <dbReference type="SAM" id="MobiDB-lite"/>
    </source>
</evidence>
<feature type="transmembrane region" description="Helical" evidence="6">
    <location>
        <begin position="200"/>
        <end position="225"/>
    </location>
</feature>
<evidence type="ECO:0000256" key="4">
    <source>
        <dbReference type="ARBA" id="ARBA00023136"/>
    </source>
</evidence>
<feature type="transmembrane region" description="Helical" evidence="6">
    <location>
        <begin position="284"/>
        <end position="305"/>
    </location>
</feature>
<feature type="transmembrane region" description="Helical" evidence="6">
    <location>
        <begin position="51"/>
        <end position="71"/>
    </location>
</feature>
<keyword evidence="2 6" id="KW-0812">Transmembrane</keyword>
<feature type="region of interest" description="Disordered" evidence="5">
    <location>
        <begin position="1"/>
        <end position="24"/>
    </location>
</feature>
<dbReference type="OMA" id="SQQVEEW"/>
<keyword evidence="3 6" id="KW-1133">Transmembrane helix</keyword>
<protein>
    <submittedName>
        <fullName evidence="8">Vesicular inhibitory amino acid transporter, putative</fullName>
    </submittedName>
</protein>
<feature type="domain" description="Amino acid transporter transmembrane" evidence="7">
    <location>
        <begin position="23"/>
        <end position="412"/>
    </location>
</feature>
<dbReference type="RefSeq" id="XP_002785749.1">
    <property type="nucleotide sequence ID" value="XM_002785703.1"/>
</dbReference>
<keyword evidence="4 6" id="KW-0472">Membrane</keyword>
<feature type="transmembrane region" description="Helical" evidence="6">
    <location>
        <begin position="349"/>
        <end position="371"/>
    </location>
</feature>
<accession>C5KDB2</accession>
<dbReference type="GO" id="GO:0015179">
    <property type="term" value="F:L-amino acid transmembrane transporter activity"/>
    <property type="evidence" value="ECO:0007669"/>
    <property type="project" value="TreeGrafter"/>
</dbReference>
<dbReference type="GO" id="GO:0016020">
    <property type="term" value="C:membrane"/>
    <property type="evidence" value="ECO:0007669"/>
    <property type="project" value="UniProtKB-SubCell"/>
</dbReference>
<evidence type="ECO:0000256" key="6">
    <source>
        <dbReference type="SAM" id="Phobius"/>
    </source>
</evidence>
<dbReference type="PANTHER" id="PTHR22950">
    <property type="entry name" value="AMINO ACID TRANSPORTER"/>
    <property type="match status" value="1"/>
</dbReference>
<feature type="transmembrane region" description="Helical" evidence="6">
    <location>
        <begin position="326"/>
        <end position="343"/>
    </location>
</feature>
<dbReference type="EMBL" id="GG672055">
    <property type="protein sequence ID" value="EER17545.1"/>
    <property type="molecule type" value="Genomic_DNA"/>
</dbReference>
<dbReference type="Proteomes" id="UP000007800">
    <property type="component" value="Unassembled WGS sequence"/>
</dbReference>
<dbReference type="InParanoid" id="C5KDB2"/>
<dbReference type="AlphaFoldDB" id="C5KDB2"/>
<feature type="transmembrane region" description="Helical" evidence="6">
    <location>
        <begin position="237"/>
        <end position="260"/>
    </location>
</feature>
<evidence type="ECO:0000256" key="1">
    <source>
        <dbReference type="ARBA" id="ARBA00004141"/>
    </source>
</evidence>
<proteinExistence type="predicted"/>
<dbReference type="OrthoDB" id="441491at2759"/>
<dbReference type="Pfam" id="PF01490">
    <property type="entry name" value="Aa_trans"/>
    <property type="match status" value="1"/>
</dbReference>
<gene>
    <name evidence="8" type="ORF">Pmar_PMAR008107</name>
</gene>
<evidence type="ECO:0000313" key="8">
    <source>
        <dbReference type="EMBL" id="EER17545.1"/>
    </source>
</evidence>
<organism evidence="9">
    <name type="scientific">Perkinsus marinus (strain ATCC 50983 / TXsc)</name>
    <dbReference type="NCBI Taxonomy" id="423536"/>
    <lineage>
        <taxon>Eukaryota</taxon>
        <taxon>Sar</taxon>
        <taxon>Alveolata</taxon>
        <taxon>Perkinsozoa</taxon>
        <taxon>Perkinsea</taxon>
        <taxon>Perkinsida</taxon>
        <taxon>Perkinsidae</taxon>
        <taxon>Perkinsus</taxon>
    </lineage>
</organism>
<evidence type="ECO:0000259" key="7">
    <source>
        <dbReference type="Pfam" id="PF01490"/>
    </source>
</evidence>
<feature type="transmembrane region" description="Helical" evidence="6">
    <location>
        <begin position="392"/>
        <end position="415"/>
    </location>
</feature>
<feature type="transmembrane region" description="Helical" evidence="6">
    <location>
        <begin position="157"/>
        <end position="180"/>
    </location>
</feature>
<sequence>MSPTNPRESVESVKVGSEPPAGQSNASAVANLVLTGIGVGMLSLPGAIAQAGYAFGFALLIFSGIVGMLYTQLLRACMKPGTRNYEDIGMDAFGRWGVAAVAFGVNGALLGTCCVLMLLLGQNSFKLYNGIAQEFWVLIWAGILLPISWLRTMKHVGYISGTVGVASVIILTLSIIYAGFARVAEDSGHHDVVYEPYPSGVMGLGISFASMTFAFAVTCTSTTVLHDMKDASAHRCVVYWGVSLVGAVYFIVSVSGYIGWGSSLTKFGNFIDAVAGSTRTYGPTAYLCICSIIVICVTHYAVLLNPVSRIVEVALRTEEHQIVKSCVLRSSLVAFTVLIAIFVPKFQGLVGLLGSVCFSLIHNFFPSIFYIRLVLLRQPKERSRQVIMKITGLGVLLVISFIGSVCGIYDAILALV</sequence>
<evidence type="ECO:0000313" key="9">
    <source>
        <dbReference type="Proteomes" id="UP000007800"/>
    </source>
</evidence>
<dbReference type="InterPro" id="IPR013057">
    <property type="entry name" value="AA_transpt_TM"/>
</dbReference>
<dbReference type="PANTHER" id="PTHR22950:SF461">
    <property type="entry name" value="AMINO ACID TRANSPORTER TRANSMEMBRANE DOMAIN-CONTAINING PROTEIN"/>
    <property type="match status" value="1"/>
</dbReference>
<feature type="transmembrane region" description="Helical" evidence="6">
    <location>
        <begin position="131"/>
        <end position="150"/>
    </location>
</feature>
<dbReference type="GeneID" id="9062883"/>
<evidence type="ECO:0000256" key="2">
    <source>
        <dbReference type="ARBA" id="ARBA00022692"/>
    </source>
</evidence>
<keyword evidence="9" id="KW-1185">Reference proteome</keyword>